<dbReference type="EC" id="2.3.1.266" evidence="5"/>
<dbReference type="GO" id="GO:0005737">
    <property type="term" value="C:cytoplasm"/>
    <property type="evidence" value="ECO:0007669"/>
    <property type="project" value="UniProtKB-SubCell"/>
</dbReference>
<comment type="similarity">
    <text evidence="1 5">Belongs to the acetyltransferase family. RimI subfamily.</text>
</comment>
<dbReference type="PROSITE" id="PS51186">
    <property type="entry name" value="GNAT"/>
    <property type="match status" value="1"/>
</dbReference>
<evidence type="ECO:0000256" key="1">
    <source>
        <dbReference type="ARBA" id="ARBA00005395"/>
    </source>
</evidence>
<comment type="subcellular location">
    <subcellularLocation>
        <location evidence="5">Cytoplasm</location>
    </subcellularLocation>
</comment>
<feature type="domain" description="N-acetyltransferase" evidence="6">
    <location>
        <begin position="3"/>
        <end position="145"/>
    </location>
</feature>
<evidence type="ECO:0000256" key="2">
    <source>
        <dbReference type="ARBA" id="ARBA00022490"/>
    </source>
</evidence>
<evidence type="ECO:0000259" key="6">
    <source>
        <dbReference type="PROSITE" id="PS51186"/>
    </source>
</evidence>
<dbReference type="PANTHER" id="PTHR43420:SF12">
    <property type="entry name" value="N-ACETYLTRANSFERASE DOMAIN-CONTAINING PROTEIN"/>
    <property type="match status" value="1"/>
</dbReference>
<dbReference type="InterPro" id="IPR006464">
    <property type="entry name" value="AcTrfase_RimI/Ard1"/>
</dbReference>
<dbReference type="SUPFAM" id="SSF55729">
    <property type="entry name" value="Acyl-CoA N-acyltransferases (Nat)"/>
    <property type="match status" value="1"/>
</dbReference>
<dbReference type="NCBIfam" id="TIGR01575">
    <property type="entry name" value="rimI"/>
    <property type="match status" value="1"/>
</dbReference>
<sequence length="149" mass="17498">MKVKIRPMTLDDVGTVVRLEQQIFIDAWSKESFLSEILQKDYSHPLILEVEDQLAGYAIVWRYYDELHIANFAIHPDFRQRGLGKLLMRHILQEFGDATFAFLEVRKSNTAAINLYQAFGFRIIQVRKNYYRDGEDALVMLKDLRNSNI</sequence>
<keyword evidence="3" id="KW-0808">Transferase</keyword>
<organism evidence="7">
    <name type="scientific">Caldithrix abyssi</name>
    <dbReference type="NCBI Taxonomy" id="187145"/>
    <lineage>
        <taxon>Bacteria</taxon>
        <taxon>Pseudomonadati</taxon>
        <taxon>Calditrichota</taxon>
        <taxon>Calditrichia</taxon>
        <taxon>Calditrichales</taxon>
        <taxon>Calditrichaceae</taxon>
        <taxon>Caldithrix</taxon>
    </lineage>
</organism>
<evidence type="ECO:0000256" key="5">
    <source>
        <dbReference type="RuleBase" id="RU363094"/>
    </source>
</evidence>
<dbReference type="EMBL" id="DRTD01000025">
    <property type="protein sequence ID" value="HHE54202.1"/>
    <property type="molecule type" value="Genomic_DNA"/>
</dbReference>
<comment type="function">
    <text evidence="5">Acetylates the N-terminal alanine of ribosomal protein bS18.</text>
</comment>
<gene>
    <name evidence="7" type="primary">rimI</name>
    <name evidence="7" type="ORF">ENL21_00340</name>
</gene>
<dbReference type="PANTHER" id="PTHR43420">
    <property type="entry name" value="ACETYLTRANSFERASE"/>
    <property type="match status" value="1"/>
</dbReference>
<protein>
    <recommendedName>
        <fullName evidence="5">[Ribosomal protein bS18]-alanine N-acetyltransferase</fullName>
        <ecNumber evidence="5">2.3.1.266</ecNumber>
    </recommendedName>
</protein>
<dbReference type="InterPro" id="IPR050680">
    <property type="entry name" value="YpeA/RimI_acetyltransf"/>
</dbReference>
<dbReference type="Proteomes" id="UP000886111">
    <property type="component" value="Unassembled WGS sequence"/>
</dbReference>
<keyword evidence="2 5" id="KW-0963">Cytoplasm</keyword>
<dbReference type="Gene3D" id="3.40.630.30">
    <property type="match status" value="1"/>
</dbReference>
<comment type="catalytic activity">
    <reaction evidence="5">
        <text>N-terminal L-alanyl-[ribosomal protein bS18] + acetyl-CoA = N-terminal N(alpha)-acetyl-L-alanyl-[ribosomal protein bS18] + CoA + H(+)</text>
        <dbReference type="Rhea" id="RHEA:43756"/>
        <dbReference type="Rhea" id="RHEA-COMP:10676"/>
        <dbReference type="Rhea" id="RHEA-COMP:10677"/>
        <dbReference type="ChEBI" id="CHEBI:15378"/>
        <dbReference type="ChEBI" id="CHEBI:57287"/>
        <dbReference type="ChEBI" id="CHEBI:57288"/>
        <dbReference type="ChEBI" id="CHEBI:64718"/>
        <dbReference type="ChEBI" id="CHEBI:83683"/>
        <dbReference type="EC" id="2.3.1.266"/>
    </reaction>
</comment>
<comment type="caution">
    <text evidence="7">The sequence shown here is derived from an EMBL/GenBank/DDBJ whole genome shotgun (WGS) entry which is preliminary data.</text>
</comment>
<dbReference type="CDD" id="cd04301">
    <property type="entry name" value="NAT_SF"/>
    <property type="match status" value="1"/>
</dbReference>
<dbReference type="Pfam" id="PF00583">
    <property type="entry name" value="Acetyltransf_1"/>
    <property type="match status" value="1"/>
</dbReference>
<dbReference type="AlphaFoldDB" id="A0A7V5H1Z7"/>
<evidence type="ECO:0000256" key="3">
    <source>
        <dbReference type="ARBA" id="ARBA00022679"/>
    </source>
</evidence>
<evidence type="ECO:0000313" key="7">
    <source>
        <dbReference type="EMBL" id="HHE54202.1"/>
    </source>
</evidence>
<keyword evidence="4" id="KW-0012">Acyltransferase</keyword>
<dbReference type="InterPro" id="IPR016181">
    <property type="entry name" value="Acyl_CoA_acyltransferase"/>
</dbReference>
<name>A0A7V5H1Z7_CALAY</name>
<proteinExistence type="inferred from homology"/>
<accession>A0A7V5H1Z7</accession>
<evidence type="ECO:0000256" key="4">
    <source>
        <dbReference type="ARBA" id="ARBA00023315"/>
    </source>
</evidence>
<reference evidence="7" key="1">
    <citation type="journal article" date="2020" name="mSystems">
        <title>Genome- and Community-Level Interaction Insights into Carbon Utilization and Element Cycling Functions of Hydrothermarchaeota in Hydrothermal Sediment.</title>
        <authorList>
            <person name="Zhou Z."/>
            <person name="Liu Y."/>
            <person name="Xu W."/>
            <person name="Pan J."/>
            <person name="Luo Z.H."/>
            <person name="Li M."/>
        </authorList>
    </citation>
    <scope>NUCLEOTIDE SEQUENCE [LARGE SCALE GENOMIC DNA]</scope>
    <source>
        <strain evidence="7">HyVt-76</strain>
    </source>
</reference>
<dbReference type="GO" id="GO:0008999">
    <property type="term" value="F:protein-N-terminal-alanine acetyltransferase activity"/>
    <property type="evidence" value="ECO:0007669"/>
    <property type="project" value="UniProtKB-EC"/>
</dbReference>
<dbReference type="InterPro" id="IPR000182">
    <property type="entry name" value="GNAT_dom"/>
</dbReference>